<name>A0A8H7UFP4_MORIS</name>
<dbReference type="InterPro" id="IPR013149">
    <property type="entry name" value="ADH-like_C"/>
</dbReference>
<dbReference type="InterPro" id="IPR013154">
    <property type="entry name" value="ADH-like_N"/>
</dbReference>
<gene>
    <name evidence="2" type="ORF">INT43_003431</name>
</gene>
<evidence type="ECO:0000259" key="1">
    <source>
        <dbReference type="SMART" id="SM00829"/>
    </source>
</evidence>
<dbReference type="Proteomes" id="UP000654370">
    <property type="component" value="Unassembled WGS sequence"/>
</dbReference>
<dbReference type="Pfam" id="PF08240">
    <property type="entry name" value="ADH_N"/>
    <property type="match status" value="1"/>
</dbReference>
<organism evidence="2 3">
    <name type="scientific">Mortierella isabellina</name>
    <name type="common">Filamentous fungus</name>
    <name type="synonym">Umbelopsis isabellina</name>
    <dbReference type="NCBI Taxonomy" id="91625"/>
    <lineage>
        <taxon>Eukaryota</taxon>
        <taxon>Fungi</taxon>
        <taxon>Fungi incertae sedis</taxon>
        <taxon>Mucoromycota</taxon>
        <taxon>Mucoromycotina</taxon>
        <taxon>Umbelopsidomycetes</taxon>
        <taxon>Umbelopsidales</taxon>
        <taxon>Umbelopsidaceae</taxon>
        <taxon>Umbelopsis</taxon>
    </lineage>
</organism>
<dbReference type="InterPro" id="IPR047122">
    <property type="entry name" value="Trans-enoyl_RdTase-like"/>
</dbReference>
<dbReference type="SUPFAM" id="SSF51735">
    <property type="entry name" value="NAD(P)-binding Rossmann-fold domains"/>
    <property type="match status" value="1"/>
</dbReference>
<dbReference type="Gene3D" id="3.90.180.10">
    <property type="entry name" value="Medium-chain alcohol dehydrogenases, catalytic domain"/>
    <property type="match status" value="1"/>
</dbReference>
<sequence length="372" mass="39217">MSQTNAAAWITASGANPLQVKEAPYPTVGAKELVIKNHAVAINPVDYMLQDFGNLIFKWIKYPAIFGSDLAGEVMEVGSEVSDFKKGDRVLAMAVGCDPDCNDSAAGAFQNCTVVRADLTSKIPSSLDYVHASVLPLCLSTAASGLFQKDYLGLQLPSEPAKPPTGETLIIWGGSTSVGSNAIQLAVAAGYEVISTASPKNFEYVEKLGATQVFDYNSKSVVQDMISSLKDKTVAGAVAIGTGSLHACVDILSASKGSKFITDISGPGAPKGPPTGLNLVRMMGTMIYHNVSIWTKSRLAGVSSKFVWGSDLKKNEVGPAIFAEFLPKALESGSYIIAPDPEVVGHGLDQIQNAFDILRKGVSAKKLVVTLQ</sequence>
<dbReference type="EMBL" id="JAEPQZ010000008">
    <property type="protein sequence ID" value="KAG2178178.1"/>
    <property type="molecule type" value="Genomic_DNA"/>
</dbReference>
<proteinExistence type="predicted"/>
<dbReference type="Pfam" id="PF00107">
    <property type="entry name" value="ADH_zinc_N"/>
    <property type="match status" value="1"/>
</dbReference>
<dbReference type="CDD" id="cd08249">
    <property type="entry name" value="enoyl_reductase_like"/>
    <property type="match status" value="1"/>
</dbReference>
<feature type="domain" description="Enoyl reductase (ER)" evidence="1">
    <location>
        <begin position="14"/>
        <end position="369"/>
    </location>
</feature>
<dbReference type="SUPFAM" id="SSF50129">
    <property type="entry name" value="GroES-like"/>
    <property type="match status" value="1"/>
</dbReference>
<dbReference type="PANTHER" id="PTHR45348">
    <property type="entry name" value="HYPOTHETICAL OXIDOREDUCTASE (EUROFUNG)"/>
    <property type="match status" value="1"/>
</dbReference>
<dbReference type="GO" id="GO:0016651">
    <property type="term" value="F:oxidoreductase activity, acting on NAD(P)H"/>
    <property type="evidence" value="ECO:0007669"/>
    <property type="project" value="InterPro"/>
</dbReference>
<reference evidence="2" key="1">
    <citation type="submission" date="2020-12" db="EMBL/GenBank/DDBJ databases">
        <title>Metabolic potential, ecology and presence of endohyphal bacteria is reflected in genomic diversity of Mucoromycotina.</title>
        <authorList>
            <person name="Muszewska A."/>
            <person name="Okrasinska A."/>
            <person name="Steczkiewicz K."/>
            <person name="Drgas O."/>
            <person name="Orlowska M."/>
            <person name="Perlinska-Lenart U."/>
            <person name="Aleksandrzak-Piekarczyk T."/>
            <person name="Szatraj K."/>
            <person name="Zielenkiewicz U."/>
            <person name="Pilsyk S."/>
            <person name="Malc E."/>
            <person name="Mieczkowski P."/>
            <person name="Kruszewska J.S."/>
            <person name="Biernat P."/>
            <person name="Pawlowska J."/>
        </authorList>
    </citation>
    <scope>NUCLEOTIDE SEQUENCE</scope>
    <source>
        <strain evidence="2">WA0000067209</strain>
    </source>
</reference>
<dbReference type="AlphaFoldDB" id="A0A8H7UFP4"/>
<dbReference type="InterPro" id="IPR011032">
    <property type="entry name" value="GroES-like_sf"/>
</dbReference>
<evidence type="ECO:0000313" key="3">
    <source>
        <dbReference type="Proteomes" id="UP000654370"/>
    </source>
</evidence>
<protein>
    <recommendedName>
        <fullName evidence="1">Enoyl reductase (ER) domain-containing protein</fullName>
    </recommendedName>
</protein>
<dbReference type="SMART" id="SM00829">
    <property type="entry name" value="PKS_ER"/>
    <property type="match status" value="1"/>
</dbReference>
<dbReference type="PANTHER" id="PTHR45348:SF2">
    <property type="entry name" value="ZINC-TYPE ALCOHOL DEHYDROGENASE-LIKE PROTEIN C2E1P3.01"/>
    <property type="match status" value="1"/>
</dbReference>
<accession>A0A8H7UFP4</accession>
<keyword evidence="3" id="KW-1185">Reference proteome</keyword>
<dbReference type="InterPro" id="IPR020843">
    <property type="entry name" value="ER"/>
</dbReference>
<evidence type="ECO:0000313" key="2">
    <source>
        <dbReference type="EMBL" id="KAG2178178.1"/>
    </source>
</evidence>
<dbReference type="Gene3D" id="3.40.50.720">
    <property type="entry name" value="NAD(P)-binding Rossmann-like Domain"/>
    <property type="match status" value="1"/>
</dbReference>
<dbReference type="InterPro" id="IPR036291">
    <property type="entry name" value="NAD(P)-bd_dom_sf"/>
</dbReference>
<comment type="caution">
    <text evidence="2">The sequence shown here is derived from an EMBL/GenBank/DDBJ whole genome shotgun (WGS) entry which is preliminary data.</text>
</comment>
<dbReference type="OrthoDB" id="9992527at2759"/>